<evidence type="ECO:0000256" key="1">
    <source>
        <dbReference type="SAM" id="MobiDB-lite"/>
    </source>
</evidence>
<feature type="region of interest" description="Disordered" evidence="1">
    <location>
        <begin position="1"/>
        <end position="54"/>
    </location>
</feature>
<dbReference type="Gene3D" id="2.30.30.100">
    <property type="match status" value="1"/>
</dbReference>
<organism evidence="2">
    <name type="scientific">Arion vulgaris</name>
    <dbReference type="NCBI Taxonomy" id="1028688"/>
    <lineage>
        <taxon>Eukaryota</taxon>
        <taxon>Metazoa</taxon>
        <taxon>Spiralia</taxon>
        <taxon>Lophotrochozoa</taxon>
        <taxon>Mollusca</taxon>
        <taxon>Gastropoda</taxon>
        <taxon>Heterobranchia</taxon>
        <taxon>Euthyneura</taxon>
        <taxon>Panpulmonata</taxon>
        <taxon>Eupulmonata</taxon>
        <taxon>Stylommatophora</taxon>
        <taxon>Helicina</taxon>
        <taxon>Arionoidea</taxon>
        <taxon>Arionidae</taxon>
        <taxon>Arion</taxon>
    </lineage>
</organism>
<sequence>MSAALHNQRYRNRYRPHHVTGRSGYPSTVNYRRETPEPEPPTQPSNSSPVRGIYSDHRTAVMLCSFMGTQTTVKTRNGSTYKGHTIGFSDEGDIAMSDVRLDNNDNTHNSFVPGII</sequence>
<feature type="non-terminal residue" evidence="2">
    <location>
        <position position="116"/>
    </location>
</feature>
<dbReference type="AlphaFoldDB" id="A0A0B6Z1C7"/>
<evidence type="ECO:0000313" key="2">
    <source>
        <dbReference type="EMBL" id="CEK62232.1"/>
    </source>
</evidence>
<proteinExistence type="predicted"/>
<dbReference type="EMBL" id="HACG01015367">
    <property type="protein sequence ID" value="CEK62232.1"/>
    <property type="molecule type" value="Transcribed_RNA"/>
</dbReference>
<protein>
    <submittedName>
        <fullName evidence="2">Uncharacterized protein</fullName>
    </submittedName>
</protein>
<feature type="compositionally biased region" description="Basic residues" evidence="1">
    <location>
        <begin position="8"/>
        <end position="20"/>
    </location>
</feature>
<accession>A0A0B6Z1C7</accession>
<gene>
    <name evidence="2" type="primary">ORF44597</name>
</gene>
<name>A0A0B6Z1C7_9EUPU</name>
<reference evidence="2" key="1">
    <citation type="submission" date="2014-12" db="EMBL/GenBank/DDBJ databases">
        <title>Insight into the proteome of Arion vulgaris.</title>
        <authorList>
            <person name="Aradska J."/>
            <person name="Bulat T."/>
            <person name="Smidak R."/>
            <person name="Sarate P."/>
            <person name="Gangsoo J."/>
            <person name="Sialana F."/>
            <person name="Bilban M."/>
            <person name="Lubec G."/>
        </authorList>
    </citation>
    <scope>NUCLEOTIDE SEQUENCE</scope>
    <source>
        <tissue evidence="2">Skin</tissue>
    </source>
</reference>